<evidence type="ECO:0000256" key="1">
    <source>
        <dbReference type="SAM" id="MobiDB-lite"/>
    </source>
</evidence>
<keyword evidence="3" id="KW-1185">Reference proteome</keyword>
<accession>A0A8E2ECA2</accession>
<protein>
    <recommendedName>
        <fullName evidence="4">Myb-like domain-containing protein</fullName>
    </recommendedName>
</protein>
<dbReference type="AlphaFoldDB" id="A0A8E2ECA2"/>
<reference evidence="2 3" key="1">
    <citation type="journal article" date="2016" name="Nat. Commun.">
        <title>Ectomycorrhizal ecology is imprinted in the genome of the dominant symbiotic fungus Cenococcum geophilum.</title>
        <authorList>
            <consortium name="DOE Joint Genome Institute"/>
            <person name="Peter M."/>
            <person name="Kohler A."/>
            <person name="Ohm R.A."/>
            <person name="Kuo A."/>
            <person name="Krutzmann J."/>
            <person name="Morin E."/>
            <person name="Arend M."/>
            <person name="Barry K.W."/>
            <person name="Binder M."/>
            <person name="Choi C."/>
            <person name="Clum A."/>
            <person name="Copeland A."/>
            <person name="Grisel N."/>
            <person name="Haridas S."/>
            <person name="Kipfer T."/>
            <person name="LaButti K."/>
            <person name="Lindquist E."/>
            <person name="Lipzen A."/>
            <person name="Maire R."/>
            <person name="Meier B."/>
            <person name="Mihaltcheva S."/>
            <person name="Molinier V."/>
            <person name="Murat C."/>
            <person name="Poggeler S."/>
            <person name="Quandt C.A."/>
            <person name="Sperisen C."/>
            <person name="Tritt A."/>
            <person name="Tisserant E."/>
            <person name="Crous P.W."/>
            <person name="Henrissat B."/>
            <person name="Nehls U."/>
            <person name="Egli S."/>
            <person name="Spatafora J.W."/>
            <person name="Grigoriev I.V."/>
            <person name="Martin F.M."/>
        </authorList>
    </citation>
    <scope>NUCLEOTIDE SEQUENCE [LARGE SCALE GENOMIC DNA]</scope>
    <source>
        <strain evidence="2 3">CBS 459.81</strain>
    </source>
</reference>
<dbReference type="OrthoDB" id="3439209at2759"/>
<proteinExistence type="predicted"/>
<dbReference type="EMBL" id="KV744933">
    <property type="protein sequence ID" value="OCK81116.1"/>
    <property type="molecule type" value="Genomic_DNA"/>
</dbReference>
<evidence type="ECO:0000313" key="3">
    <source>
        <dbReference type="Proteomes" id="UP000250266"/>
    </source>
</evidence>
<gene>
    <name evidence="2" type="ORF">K432DRAFT_404104</name>
</gene>
<evidence type="ECO:0008006" key="4">
    <source>
        <dbReference type="Google" id="ProtNLM"/>
    </source>
</evidence>
<sequence>MPDSATSDTADDITSYAMGHDNGFEDFLAEGNFCNTTSDSGEAFQYFLANPEPDLEKACNFTATTQEIRDYSFFETGQWNSFESWSEQSDGGQSFSSLGSLDQLSPNETNFNSMKPYLGLHYPRTPNWALIGNEYTCAEGSFLDPRLSTGVQIDPRQKSFEKTDTVQNTEPTVLQIGFDRTHPDPELSWSHPSYPSSCEHYQQDRSSYMADIPTNATSHPLTPQSDMEISSGSSNDRLSQPSKLRSGRKGNDDMGTIRFLNPRRKTEDYFLVTSKRAGMTYKEIRQKGGLHAAESTLRGRFRALTKERKDRVRKPLWTENDVLLLEAAVTRDIDELETTGAYKNATAHLKLTKVSWKKVSDYIASHGGSYRFGNATCKKKWMEIHGVV</sequence>
<evidence type="ECO:0000313" key="2">
    <source>
        <dbReference type="EMBL" id="OCK81116.1"/>
    </source>
</evidence>
<feature type="compositionally biased region" description="Polar residues" evidence="1">
    <location>
        <begin position="214"/>
        <end position="243"/>
    </location>
</feature>
<organism evidence="2 3">
    <name type="scientific">Lepidopterella palustris CBS 459.81</name>
    <dbReference type="NCBI Taxonomy" id="1314670"/>
    <lineage>
        <taxon>Eukaryota</taxon>
        <taxon>Fungi</taxon>
        <taxon>Dikarya</taxon>
        <taxon>Ascomycota</taxon>
        <taxon>Pezizomycotina</taxon>
        <taxon>Dothideomycetes</taxon>
        <taxon>Pleosporomycetidae</taxon>
        <taxon>Mytilinidiales</taxon>
        <taxon>Argynnaceae</taxon>
        <taxon>Lepidopterella</taxon>
    </lineage>
</organism>
<name>A0A8E2ECA2_9PEZI</name>
<feature type="region of interest" description="Disordered" evidence="1">
    <location>
        <begin position="177"/>
        <end position="257"/>
    </location>
</feature>
<dbReference type="Proteomes" id="UP000250266">
    <property type="component" value="Unassembled WGS sequence"/>
</dbReference>
<feature type="compositionally biased region" description="Polar residues" evidence="1">
    <location>
        <begin position="190"/>
        <end position="206"/>
    </location>
</feature>